<dbReference type="EC" id="2.3.1.-" evidence="1"/>
<dbReference type="EMBL" id="JAYKBW010000009">
    <property type="protein sequence ID" value="MEB3075392.1"/>
    <property type="molecule type" value="Genomic_DNA"/>
</dbReference>
<evidence type="ECO:0000313" key="1">
    <source>
        <dbReference type="EMBL" id="MEB3075392.1"/>
    </source>
</evidence>
<dbReference type="RefSeq" id="WP_323983595.1">
    <property type="nucleotide sequence ID" value="NZ_JAYKBW010000009.1"/>
</dbReference>
<dbReference type="InterPro" id="IPR001451">
    <property type="entry name" value="Hexapep"/>
</dbReference>
<dbReference type="CDD" id="cd04647">
    <property type="entry name" value="LbH_MAT_like"/>
    <property type="match status" value="1"/>
</dbReference>
<keyword evidence="2" id="KW-1185">Reference proteome</keyword>
<gene>
    <name evidence="1" type="ORF">VJJ08_08785</name>
</gene>
<organism evidence="1 2">
    <name type="scientific">Capnocytophaga gingivalis</name>
    <dbReference type="NCBI Taxonomy" id="1017"/>
    <lineage>
        <taxon>Bacteria</taxon>
        <taxon>Pseudomonadati</taxon>
        <taxon>Bacteroidota</taxon>
        <taxon>Flavobacteriia</taxon>
        <taxon>Flavobacteriales</taxon>
        <taxon>Flavobacteriaceae</taxon>
        <taxon>Capnocytophaga</taxon>
    </lineage>
</organism>
<evidence type="ECO:0000313" key="2">
    <source>
        <dbReference type="Proteomes" id="UP001311730"/>
    </source>
</evidence>
<keyword evidence="1" id="KW-0808">Transferase</keyword>
<accession>A0ABU5Z8U8</accession>
<dbReference type="PANTHER" id="PTHR23416">
    <property type="entry name" value="SIALIC ACID SYNTHASE-RELATED"/>
    <property type="match status" value="1"/>
</dbReference>
<dbReference type="Proteomes" id="UP001311730">
    <property type="component" value="Unassembled WGS sequence"/>
</dbReference>
<dbReference type="SUPFAM" id="SSF51161">
    <property type="entry name" value="Trimeric LpxA-like enzymes"/>
    <property type="match status" value="1"/>
</dbReference>
<dbReference type="Gene3D" id="2.160.10.10">
    <property type="entry name" value="Hexapeptide repeat proteins"/>
    <property type="match status" value="1"/>
</dbReference>
<protein>
    <submittedName>
        <fullName evidence="1">Acyltransferase</fullName>
        <ecNumber evidence="1">2.3.1.-</ecNumber>
    </submittedName>
</protein>
<proteinExistence type="predicted"/>
<name>A0ABU5Z8U8_9FLAO</name>
<comment type="caution">
    <text evidence="1">The sequence shown here is derived from an EMBL/GenBank/DDBJ whole genome shotgun (WGS) entry which is preliminary data.</text>
</comment>
<dbReference type="Pfam" id="PF00132">
    <property type="entry name" value="Hexapep"/>
    <property type="match status" value="1"/>
</dbReference>
<keyword evidence="1" id="KW-0012">Acyltransferase</keyword>
<dbReference type="InterPro" id="IPR051159">
    <property type="entry name" value="Hexapeptide_acetyltransf"/>
</dbReference>
<dbReference type="InterPro" id="IPR011004">
    <property type="entry name" value="Trimer_LpxA-like_sf"/>
</dbReference>
<sequence>MFSNIFLKTISRFFKGGIYFLKKKLWFLLNKPFFKHLGKGSFIDSSLKITKKYIECGENVYVWKFCRIEGISQYNKQTYIPKIVFEDGVTIQQSLHLTCANQIKIGKNTAIGASVTITDIHHPYEDITIPIEQQDIEIGEVMIGENSKIYNNAVILPNTKLGKHTTVGANSVVSGIFPDYCVIVGAPAKIVKRYCFEQQKWRKTDNKGNFIE</sequence>
<reference evidence="1 2" key="1">
    <citation type="submission" date="2023-12" db="EMBL/GenBank/DDBJ databases">
        <title>Genomic sequences of Capnocytophaga and Parvimonas strains.</title>
        <authorList>
            <person name="Watt R.M."/>
            <person name="Wang M."/>
            <person name="Yang T."/>
            <person name="Tong W.M."/>
        </authorList>
    </citation>
    <scope>NUCLEOTIDE SEQUENCE [LARGE SCALE GENOMIC DNA]</scope>
    <source>
        <strain evidence="1 2">CCUG 13096</strain>
    </source>
</reference>
<dbReference type="GO" id="GO:0016746">
    <property type="term" value="F:acyltransferase activity"/>
    <property type="evidence" value="ECO:0007669"/>
    <property type="project" value="UniProtKB-KW"/>
</dbReference>